<evidence type="ECO:0000313" key="3">
    <source>
        <dbReference type="Proteomes" id="UP000001542"/>
    </source>
</evidence>
<gene>
    <name evidence="2" type="ORF">TVAG_484480</name>
</gene>
<feature type="compositionally biased region" description="Low complexity" evidence="1">
    <location>
        <begin position="59"/>
        <end position="71"/>
    </location>
</feature>
<name>A2F1X6_TRIV3</name>
<dbReference type="AlphaFoldDB" id="A2F1X6"/>
<evidence type="ECO:0000313" key="2">
    <source>
        <dbReference type="EMBL" id="EAY01074.1"/>
    </source>
</evidence>
<dbReference type="KEGG" id="tva:4758901"/>
<dbReference type="InParanoid" id="A2F1X6"/>
<evidence type="ECO:0000256" key="1">
    <source>
        <dbReference type="SAM" id="MobiDB-lite"/>
    </source>
</evidence>
<sequence>MMACLLDAHRAVFILYKIGYPIPQQNGGVKARIAISLDAIQLKLFYWAENPDKKSDKASLSQSDSHLSSVSTPTAQTRNTSSQPSVHVYPFANHSDSIPIEDIKNVNEILKSGEFNDMFIFLAMPLYILPLMRMEVQVQV</sequence>
<accession>A2F1X6</accession>
<keyword evidence="3" id="KW-1185">Reference proteome</keyword>
<dbReference type="VEuPathDB" id="TrichDB:TVAG_484480"/>
<dbReference type="EMBL" id="DS113579">
    <property type="protein sequence ID" value="EAY01074.1"/>
    <property type="molecule type" value="Genomic_DNA"/>
</dbReference>
<feature type="region of interest" description="Disordered" evidence="1">
    <location>
        <begin position="53"/>
        <end position="86"/>
    </location>
</feature>
<reference evidence="2" key="1">
    <citation type="submission" date="2006-10" db="EMBL/GenBank/DDBJ databases">
        <authorList>
            <person name="Amadeo P."/>
            <person name="Zhao Q."/>
            <person name="Wortman J."/>
            <person name="Fraser-Liggett C."/>
            <person name="Carlton J."/>
        </authorList>
    </citation>
    <scope>NUCLEOTIDE SEQUENCE</scope>
    <source>
        <strain evidence="2">G3</strain>
    </source>
</reference>
<feature type="compositionally biased region" description="Polar residues" evidence="1">
    <location>
        <begin position="72"/>
        <end position="85"/>
    </location>
</feature>
<protein>
    <submittedName>
        <fullName evidence="2">Uncharacterized protein</fullName>
    </submittedName>
</protein>
<reference evidence="2" key="2">
    <citation type="journal article" date="2007" name="Science">
        <title>Draft genome sequence of the sexually transmitted pathogen Trichomonas vaginalis.</title>
        <authorList>
            <person name="Carlton J.M."/>
            <person name="Hirt R.P."/>
            <person name="Silva J.C."/>
            <person name="Delcher A.L."/>
            <person name="Schatz M."/>
            <person name="Zhao Q."/>
            <person name="Wortman J.R."/>
            <person name="Bidwell S.L."/>
            <person name="Alsmark U.C.M."/>
            <person name="Besteiro S."/>
            <person name="Sicheritz-Ponten T."/>
            <person name="Noel C.J."/>
            <person name="Dacks J.B."/>
            <person name="Foster P.G."/>
            <person name="Simillion C."/>
            <person name="Van de Peer Y."/>
            <person name="Miranda-Saavedra D."/>
            <person name="Barton G.J."/>
            <person name="Westrop G.D."/>
            <person name="Mueller S."/>
            <person name="Dessi D."/>
            <person name="Fiori P.L."/>
            <person name="Ren Q."/>
            <person name="Paulsen I."/>
            <person name="Zhang H."/>
            <person name="Bastida-Corcuera F.D."/>
            <person name="Simoes-Barbosa A."/>
            <person name="Brown M.T."/>
            <person name="Hayes R.D."/>
            <person name="Mukherjee M."/>
            <person name="Okumura C.Y."/>
            <person name="Schneider R."/>
            <person name="Smith A.J."/>
            <person name="Vanacova S."/>
            <person name="Villalvazo M."/>
            <person name="Haas B.J."/>
            <person name="Pertea M."/>
            <person name="Feldblyum T.V."/>
            <person name="Utterback T.R."/>
            <person name="Shu C.L."/>
            <person name="Osoegawa K."/>
            <person name="de Jong P.J."/>
            <person name="Hrdy I."/>
            <person name="Horvathova L."/>
            <person name="Zubacova Z."/>
            <person name="Dolezal P."/>
            <person name="Malik S.B."/>
            <person name="Logsdon J.M. Jr."/>
            <person name="Henze K."/>
            <person name="Gupta A."/>
            <person name="Wang C.C."/>
            <person name="Dunne R.L."/>
            <person name="Upcroft J.A."/>
            <person name="Upcroft P."/>
            <person name="White O."/>
            <person name="Salzberg S.L."/>
            <person name="Tang P."/>
            <person name="Chiu C.-H."/>
            <person name="Lee Y.-S."/>
            <person name="Embley T.M."/>
            <person name="Coombs G.H."/>
            <person name="Mottram J.C."/>
            <person name="Tachezy J."/>
            <person name="Fraser-Liggett C.M."/>
            <person name="Johnson P.J."/>
        </authorList>
    </citation>
    <scope>NUCLEOTIDE SEQUENCE [LARGE SCALE GENOMIC DNA]</scope>
    <source>
        <strain evidence="2">G3</strain>
    </source>
</reference>
<proteinExistence type="predicted"/>
<dbReference type="RefSeq" id="XP_001313942.1">
    <property type="nucleotide sequence ID" value="XM_001313937.1"/>
</dbReference>
<organism evidence="2 3">
    <name type="scientific">Trichomonas vaginalis (strain ATCC PRA-98 / G3)</name>
    <dbReference type="NCBI Taxonomy" id="412133"/>
    <lineage>
        <taxon>Eukaryota</taxon>
        <taxon>Metamonada</taxon>
        <taxon>Parabasalia</taxon>
        <taxon>Trichomonadida</taxon>
        <taxon>Trichomonadidae</taxon>
        <taxon>Trichomonas</taxon>
    </lineage>
</organism>
<dbReference type="Proteomes" id="UP000001542">
    <property type="component" value="Unassembled WGS sequence"/>
</dbReference>
<dbReference type="VEuPathDB" id="TrichDB:TVAGG3_0128690"/>